<dbReference type="SUPFAM" id="SSF51445">
    <property type="entry name" value="(Trans)glycosidases"/>
    <property type="match status" value="1"/>
</dbReference>
<evidence type="ECO:0000313" key="1">
    <source>
        <dbReference type="EMBL" id="ATB41231.1"/>
    </source>
</evidence>
<reference evidence="1 2" key="1">
    <citation type="submission" date="2017-06" db="EMBL/GenBank/DDBJ databases">
        <title>Sequencing and comparative analysis of myxobacterial genomes.</title>
        <authorList>
            <person name="Rupp O."/>
            <person name="Goesmann A."/>
            <person name="Sogaard-Andersen L."/>
        </authorList>
    </citation>
    <scope>NUCLEOTIDE SEQUENCE [LARGE SCALE GENOMIC DNA]</scope>
    <source>
        <strain evidence="1 2">DSM 52655</strain>
    </source>
</reference>
<dbReference type="Proteomes" id="UP000217257">
    <property type="component" value="Chromosome"/>
</dbReference>
<evidence type="ECO:0000313" key="2">
    <source>
        <dbReference type="Proteomes" id="UP000217257"/>
    </source>
</evidence>
<dbReference type="KEGG" id="cfus:CYFUS_006696"/>
<dbReference type="RefSeq" id="WP_157758812.1">
    <property type="nucleotide sequence ID" value="NZ_CP022098.1"/>
</dbReference>
<dbReference type="EMBL" id="CP022098">
    <property type="protein sequence ID" value="ATB41231.1"/>
    <property type="molecule type" value="Genomic_DNA"/>
</dbReference>
<dbReference type="AlphaFoldDB" id="A0A250JCW1"/>
<accession>A0A250JCW1</accession>
<gene>
    <name evidence="1" type="ORF">CYFUS_006696</name>
</gene>
<sequence>MSKRAEAMMTLVFLVGGIVGFTPTETRAAGANLTVNPGFEQNLSGWTNWGGVSVVTSPVGGGAKAARMGPGESGAGQIVEGVGPNGNYVLSGSGAVSHGNEIAIIGVDLMDANGAKLPNGKFELRFDGGSYTKKSLAFTTVPGTAKIQIYIYKNPNVGGYAYTDDISLSSVLNDLPNGVKAMWVWDLADTATAAKRGEMISFSLTKGVNLLYLYTGNALVTYPDRYRALIALAHANGIRVEALDGQSDWVRSANHGYPLERIRQVMSYNDASAANERFDGIHHDNEPHTLPDWETNKQSLGSDYVDLARKSVGLLRSGGSPMTYSGDIPFWYETVTITYVGTAKELYKHILDAMDYVTLMDYRDYAEGVDGIIQNGANEIAYGRTLGKKVVLGVETYDVPGDPEYVTFYQEGEAFMNAELAKVNAYYAASPGYAGYAVHYYTTYKAMLP</sequence>
<organism evidence="1 2">
    <name type="scientific">Cystobacter fuscus</name>
    <dbReference type="NCBI Taxonomy" id="43"/>
    <lineage>
        <taxon>Bacteria</taxon>
        <taxon>Pseudomonadati</taxon>
        <taxon>Myxococcota</taxon>
        <taxon>Myxococcia</taxon>
        <taxon>Myxococcales</taxon>
        <taxon>Cystobacterineae</taxon>
        <taxon>Archangiaceae</taxon>
        <taxon>Cystobacter</taxon>
    </lineage>
</organism>
<dbReference type="InterPro" id="IPR017853">
    <property type="entry name" value="GH"/>
</dbReference>
<protein>
    <submittedName>
        <fullName evidence="1">Uncharacterized protein</fullName>
    </submittedName>
</protein>
<name>A0A250JCW1_9BACT</name>
<proteinExistence type="predicted"/>
<dbReference type="Gene3D" id="2.60.120.260">
    <property type="entry name" value="Galactose-binding domain-like"/>
    <property type="match status" value="1"/>
</dbReference>